<evidence type="ECO:0000256" key="1">
    <source>
        <dbReference type="SAM" id="MobiDB-lite"/>
    </source>
</evidence>
<organism evidence="4 5">
    <name type="scientific">Clathrospora elynae</name>
    <dbReference type="NCBI Taxonomy" id="706981"/>
    <lineage>
        <taxon>Eukaryota</taxon>
        <taxon>Fungi</taxon>
        <taxon>Dikarya</taxon>
        <taxon>Ascomycota</taxon>
        <taxon>Pezizomycotina</taxon>
        <taxon>Dothideomycetes</taxon>
        <taxon>Pleosporomycetidae</taxon>
        <taxon>Pleosporales</taxon>
        <taxon>Diademaceae</taxon>
        <taxon>Clathrospora</taxon>
    </lineage>
</organism>
<name>A0A6A5SFV8_9PLEO</name>
<feature type="region of interest" description="Disordered" evidence="1">
    <location>
        <begin position="20"/>
        <end position="51"/>
    </location>
</feature>
<feature type="compositionally biased region" description="Polar residues" evidence="1">
    <location>
        <begin position="156"/>
        <end position="165"/>
    </location>
</feature>
<feature type="transmembrane region" description="Helical" evidence="2">
    <location>
        <begin position="60"/>
        <end position="85"/>
    </location>
</feature>
<evidence type="ECO:0000313" key="4">
    <source>
        <dbReference type="EMBL" id="KAF1938943.1"/>
    </source>
</evidence>
<keyword evidence="2" id="KW-1133">Transmembrane helix</keyword>
<evidence type="ECO:0000256" key="3">
    <source>
        <dbReference type="SAM" id="SignalP"/>
    </source>
</evidence>
<keyword evidence="3" id="KW-0732">Signal</keyword>
<dbReference type="EMBL" id="ML976092">
    <property type="protein sequence ID" value="KAF1938943.1"/>
    <property type="molecule type" value="Genomic_DNA"/>
</dbReference>
<accession>A0A6A5SFV8</accession>
<gene>
    <name evidence="4" type="ORF">EJ02DRAFT_409526</name>
</gene>
<dbReference type="Proteomes" id="UP000800038">
    <property type="component" value="Unassembled WGS sequence"/>
</dbReference>
<sequence length="165" mass="17459">MSRPLLLSSLLPLLALAQDSQQGSGLPPPGYNGGTDNPQDPSDAGAEGSQKGTFSLSGGAIAAIIVVAVIVVIGGIGSATLWWLAKKRQWDVRASIRRASRRFTGRSTADTSKQNRQNRKTGIRLNSPPPGRNANKSGQNRDMEKGLPISNKGPRMTTTITSVLK</sequence>
<feature type="region of interest" description="Disordered" evidence="1">
    <location>
        <begin position="103"/>
        <end position="165"/>
    </location>
</feature>
<reference evidence="4" key="1">
    <citation type="journal article" date="2020" name="Stud. Mycol.">
        <title>101 Dothideomycetes genomes: a test case for predicting lifestyles and emergence of pathogens.</title>
        <authorList>
            <person name="Haridas S."/>
            <person name="Albert R."/>
            <person name="Binder M."/>
            <person name="Bloem J."/>
            <person name="Labutti K."/>
            <person name="Salamov A."/>
            <person name="Andreopoulos B."/>
            <person name="Baker S."/>
            <person name="Barry K."/>
            <person name="Bills G."/>
            <person name="Bluhm B."/>
            <person name="Cannon C."/>
            <person name="Castanera R."/>
            <person name="Culley D."/>
            <person name="Daum C."/>
            <person name="Ezra D."/>
            <person name="Gonzalez J."/>
            <person name="Henrissat B."/>
            <person name="Kuo A."/>
            <person name="Liang C."/>
            <person name="Lipzen A."/>
            <person name="Lutzoni F."/>
            <person name="Magnuson J."/>
            <person name="Mondo S."/>
            <person name="Nolan M."/>
            <person name="Ohm R."/>
            <person name="Pangilinan J."/>
            <person name="Park H.-J."/>
            <person name="Ramirez L."/>
            <person name="Alfaro M."/>
            <person name="Sun H."/>
            <person name="Tritt A."/>
            <person name="Yoshinaga Y."/>
            <person name="Zwiers L.-H."/>
            <person name="Turgeon B."/>
            <person name="Goodwin S."/>
            <person name="Spatafora J."/>
            <person name="Crous P."/>
            <person name="Grigoriev I."/>
        </authorList>
    </citation>
    <scope>NUCLEOTIDE SEQUENCE</scope>
    <source>
        <strain evidence="4">CBS 161.51</strain>
    </source>
</reference>
<feature type="compositionally biased region" description="Polar residues" evidence="1">
    <location>
        <begin position="105"/>
        <end position="115"/>
    </location>
</feature>
<evidence type="ECO:0008006" key="6">
    <source>
        <dbReference type="Google" id="ProtNLM"/>
    </source>
</evidence>
<dbReference type="AlphaFoldDB" id="A0A6A5SFV8"/>
<evidence type="ECO:0000256" key="2">
    <source>
        <dbReference type="SAM" id="Phobius"/>
    </source>
</evidence>
<keyword evidence="2" id="KW-0812">Transmembrane</keyword>
<feature type="signal peptide" evidence="3">
    <location>
        <begin position="1"/>
        <end position="17"/>
    </location>
</feature>
<proteinExistence type="predicted"/>
<feature type="chain" id="PRO_5025568982" description="Mid2 domain-containing protein" evidence="3">
    <location>
        <begin position="18"/>
        <end position="165"/>
    </location>
</feature>
<dbReference type="OrthoDB" id="5425637at2759"/>
<protein>
    <recommendedName>
        <fullName evidence="6">Mid2 domain-containing protein</fullName>
    </recommendedName>
</protein>
<keyword evidence="5" id="KW-1185">Reference proteome</keyword>
<keyword evidence="2" id="KW-0472">Membrane</keyword>
<evidence type="ECO:0000313" key="5">
    <source>
        <dbReference type="Proteomes" id="UP000800038"/>
    </source>
</evidence>